<keyword evidence="1" id="KW-0472">Membrane</keyword>
<name>A0A9W6SRA3_9ACTN</name>
<dbReference type="EMBL" id="BSTX01000004">
    <property type="protein sequence ID" value="GLZ80417.1"/>
    <property type="molecule type" value="Genomic_DNA"/>
</dbReference>
<dbReference type="Pfam" id="PF06403">
    <property type="entry name" value="Lamprin"/>
    <property type="match status" value="1"/>
</dbReference>
<gene>
    <name evidence="2" type="ORF">Afil01_52240</name>
</gene>
<keyword evidence="1" id="KW-0812">Transmembrane</keyword>
<reference evidence="2" key="1">
    <citation type="submission" date="2023-03" db="EMBL/GenBank/DDBJ databases">
        <title>Actinorhabdospora filicis NBRC 111898.</title>
        <authorList>
            <person name="Ichikawa N."/>
            <person name="Sato H."/>
            <person name="Tonouchi N."/>
        </authorList>
    </citation>
    <scope>NUCLEOTIDE SEQUENCE</scope>
    <source>
        <strain evidence="2">NBRC 111898</strain>
    </source>
</reference>
<dbReference type="GO" id="GO:0005198">
    <property type="term" value="F:structural molecule activity"/>
    <property type="evidence" value="ECO:0007669"/>
    <property type="project" value="InterPro"/>
</dbReference>
<accession>A0A9W6SRA3</accession>
<dbReference type="AlphaFoldDB" id="A0A9W6SRA3"/>
<comment type="caution">
    <text evidence="2">The sequence shown here is derived from an EMBL/GenBank/DDBJ whole genome shotgun (WGS) entry which is preliminary data.</text>
</comment>
<keyword evidence="3" id="KW-1185">Reference proteome</keyword>
<dbReference type="GO" id="GO:0031012">
    <property type="term" value="C:extracellular matrix"/>
    <property type="evidence" value="ECO:0007669"/>
    <property type="project" value="InterPro"/>
</dbReference>
<keyword evidence="1" id="KW-1133">Transmembrane helix</keyword>
<dbReference type="Proteomes" id="UP001165079">
    <property type="component" value="Unassembled WGS sequence"/>
</dbReference>
<evidence type="ECO:0000313" key="2">
    <source>
        <dbReference type="EMBL" id="GLZ80417.1"/>
    </source>
</evidence>
<feature type="transmembrane region" description="Helical" evidence="1">
    <location>
        <begin position="41"/>
        <end position="66"/>
    </location>
</feature>
<evidence type="ECO:0000256" key="1">
    <source>
        <dbReference type="SAM" id="Phobius"/>
    </source>
</evidence>
<organism evidence="2 3">
    <name type="scientific">Actinorhabdospora filicis</name>
    <dbReference type="NCBI Taxonomy" id="1785913"/>
    <lineage>
        <taxon>Bacteria</taxon>
        <taxon>Bacillati</taxon>
        <taxon>Actinomycetota</taxon>
        <taxon>Actinomycetes</taxon>
        <taxon>Micromonosporales</taxon>
        <taxon>Micromonosporaceae</taxon>
        <taxon>Actinorhabdospora</taxon>
    </lineage>
</organism>
<proteinExistence type="predicted"/>
<protein>
    <submittedName>
        <fullName evidence="2">Uncharacterized protein</fullName>
    </submittedName>
</protein>
<evidence type="ECO:0000313" key="3">
    <source>
        <dbReference type="Proteomes" id="UP001165079"/>
    </source>
</evidence>
<dbReference type="InterPro" id="IPR009437">
    <property type="entry name" value="Lamprin"/>
</dbReference>
<sequence>MPNADARSRITTAPMTRRARTTGALVTIGVPDPVTLGWAGLGWAGLGWAGLGWAGLGWAGLGWAGLGCPRLNGDRR</sequence>